<feature type="transmembrane region" description="Helical" evidence="9">
    <location>
        <begin position="5"/>
        <end position="27"/>
    </location>
</feature>
<feature type="transmembrane region" description="Helical" evidence="9">
    <location>
        <begin position="234"/>
        <end position="255"/>
    </location>
</feature>
<reference evidence="10 11" key="1">
    <citation type="submission" date="2024-01" db="EMBL/GenBank/DDBJ databases">
        <authorList>
            <person name="Kunselman E."/>
        </authorList>
    </citation>
    <scope>NUCLEOTIDE SEQUENCE [LARGE SCALE GENOMIC DNA]</scope>
    <source>
        <strain evidence="10">2 abalone samples</strain>
    </source>
</reference>
<organism evidence="10 11">
    <name type="scientific">Candidatus Xenohaliotis californiensis</name>
    <dbReference type="NCBI Taxonomy" id="84677"/>
    <lineage>
        <taxon>Bacteria</taxon>
        <taxon>Pseudomonadati</taxon>
        <taxon>Pseudomonadota</taxon>
        <taxon>Alphaproteobacteria</taxon>
        <taxon>Rickettsiales</taxon>
        <taxon>Anaplasmataceae</taxon>
        <taxon>Candidatus Xenohaliotis</taxon>
    </lineage>
</organism>
<keyword evidence="4" id="KW-1003">Cell membrane</keyword>
<feature type="transmembrane region" description="Helical" evidence="9">
    <location>
        <begin position="124"/>
        <end position="147"/>
    </location>
</feature>
<feature type="transmembrane region" description="Helical" evidence="9">
    <location>
        <begin position="33"/>
        <end position="53"/>
    </location>
</feature>
<gene>
    <name evidence="10" type="ORF">CAXC1_330041</name>
</gene>
<dbReference type="EMBL" id="CAWVOK010000026">
    <property type="protein sequence ID" value="CAK8163281.1"/>
    <property type="molecule type" value="Genomic_DNA"/>
</dbReference>
<evidence type="ECO:0000256" key="3">
    <source>
        <dbReference type="ARBA" id="ARBA00022448"/>
    </source>
</evidence>
<sequence>MRINVIIPIVGPVLIILAIMQLVPILINADNWMVYVLSANISAIIGLVCVLTGKKNFGTMSTIEISTTTTVLWIMIILLSSIPFIIHPTTNMSFANALFETTSGLTTTGSTIIDDMNRIPKDILLWRITTNFIGGIGVVIGITCTIFRIKLNNMQLFSIETSDSEVVLPNHIKTSSAMIVAYIALIILCTICYALAGMHDIFNAISYAITTVSTTGFSNNNQSIGQFHSISIEYIAIIFMILSSSPLTIYLSIFNKKIKKFYHSEQIKYYIITIVSLTAILALWVSLKQISYPRQNTNSWAKLTEEIFRHAIFGITSLISTTGFTGSNHALWAAFPTTLIFFLTFIGGCGSSTAGGIKFFRIMIMLKSTKNHILKMIKPGIVKINKIDGKIIDTEASELTHNFFFLFIVVFAITTIALTINGVDGINAMSAAIGALSNAGSGINAHIQGLGNYSEMNNICKYTLSITMLIGRLEIFNVIAILAPYNWHK</sequence>
<protein>
    <submittedName>
        <fullName evidence="10">Trk system potassium uptake protein</fullName>
    </submittedName>
</protein>
<dbReference type="Proteomes" id="UP001314181">
    <property type="component" value="Unassembled WGS sequence"/>
</dbReference>
<dbReference type="Pfam" id="PF02386">
    <property type="entry name" value="TrkH"/>
    <property type="match status" value="1"/>
</dbReference>
<feature type="transmembrane region" description="Helical" evidence="9">
    <location>
        <begin position="462"/>
        <end position="485"/>
    </location>
</feature>
<evidence type="ECO:0000313" key="11">
    <source>
        <dbReference type="Proteomes" id="UP001314181"/>
    </source>
</evidence>
<evidence type="ECO:0000256" key="9">
    <source>
        <dbReference type="SAM" id="Phobius"/>
    </source>
</evidence>
<evidence type="ECO:0000256" key="5">
    <source>
        <dbReference type="ARBA" id="ARBA00022692"/>
    </source>
</evidence>
<comment type="subcellular location">
    <subcellularLocation>
        <location evidence="1">Cell membrane</location>
        <topology evidence="1">Multi-pass membrane protein</topology>
    </subcellularLocation>
</comment>
<keyword evidence="3" id="KW-0813">Transport</keyword>
<keyword evidence="7" id="KW-0406">Ion transport</keyword>
<dbReference type="PANTHER" id="PTHR32024:SF2">
    <property type="entry name" value="TRK SYSTEM POTASSIUM UPTAKE PROTEIN TRKG-RELATED"/>
    <property type="match status" value="1"/>
</dbReference>
<keyword evidence="6 9" id="KW-1133">Transmembrane helix</keyword>
<keyword evidence="11" id="KW-1185">Reference proteome</keyword>
<name>A0ABM9N9G0_9RICK</name>
<evidence type="ECO:0000313" key="10">
    <source>
        <dbReference type="EMBL" id="CAK8163281.1"/>
    </source>
</evidence>
<evidence type="ECO:0000256" key="2">
    <source>
        <dbReference type="ARBA" id="ARBA00009137"/>
    </source>
</evidence>
<comment type="caution">
    <text evidence="10">The sequence shown here is derived from an EMBL/GenBank/DDBJ whole genome shotgun (WGS) entry which is preliminary data.</text>
</comment>
<evidence type="ECO:0000256" key="4">
    <source>
        <dbReference type="ARBA" id="ARBA00022475"/>
    </source>
</evidence>
<evidence type="ECO:0000256" key="1">
    <source>
        <dbReference type="ARBA" id="ARBA00004651"/>
    </source>
</evidence>
<evidence type="ECO:0000256" key="7">
    <source>
        <dbReference type="ARBA" id="ARBA00023065"/>
    </source>
</evidence>
<feature type="transmembrane region" description="Helical" evidence="9">
    <location>
        <begin position="339"/>
        <end position="360"/>
    </location>
</feature>
<dbReference type="RefSeq" id="WP_338364346.1">
    <property type="nucleotide sequence ID" value="NZ_CAWVOK010000026.1"/>
</dbReference>
<feature type="transmembrane region" description="Helical" evidence="9">
    <location>
        <begin position="267"/>
        <end position="287"/>
    </location>
</feature>
<keyword evidence="5 9" id="KW-0812">Transmembrane</keyword>
<dbReference type="InterPro" id="IPR003445">
    <property type="entry name" value="Cat_transpt"/>
</dbReference>
<accession>A0ABM9N9G0</accession>
<keyword evidence="8 9" id="KW-0472">Membrane</keyword>
<comment type="similarity">
    <text evidence="2">Belongs to the TrkH potassium transport family.</text>
</comment>
<feature type="transmembrane region" description="Helical" evidence="9">
    <location>
        <begin position="403"/>
        <end position="423"/>
    </location>
</feature>
<dbReference type="PANTHER" id="PTHR32024">
    <property type="entry name" value="TRK SYSTEM POTASSIUM UPTAKE PROTEIN TRKG-RELATED"/>
    <property type="match status" value="1"/>
</dbReference>
<evidence type="ECO:0000256" key="6">
    <source>
        <dbReference type="ARBA" id="ARBA00022989"/>
    </source>
</evidence>
<evidence type="ECO:0000256" key="8">
    <source>
        <dbReference type="ARBA" id="ARBA00023136"/>
    </source>
</evidence>
<feature type="transmembrane region" description="Helical" evidence="9">
    <location>
        <begin position="177"/>
        <end position="196"/>
    </location>
</feature>
<proteinExistence type="inferred from homology"/>
<feature type="transmembrane region" description="Helical" evidence="9">
    <location>
        <begin position="65"/>
        <end position="86"/>
    </location>
</feature>